<name>A0A443RX26_9ACAR</name>
<dbReference type="STRING" id="299467.A0A443RX26"/>
<organism evidence="1 2">
    <name type="scientific">Leptotrombidium deliense</name>
    <dbReference type="NCBI Taxonomy" id="299467"/>
    <lineage>
        <taxon>Eukaryota</taxon>
        <taxon>Metazoa</taxon>
        <taxon>Ecdysozoa</taxon>
        <taxon>Arthropoda</taxon>
        <taxon>Chelicerata</taxon>
        <taxon>Arachnida</taxon>
        <taxon>Acari</taxon>
        <taxon>Acariformes</taxon>
        <taxon>Trombidiformes</taxon>
        <taxon>Prostigmata</taxon>
        <taxon>Anystina</taxon>
        <taxon>Parasitengona</taxon>
        <taxon>Trombiculoidea</taxon>
        <taxon>Trombiculidae</taxon>
        <taxon>Leptotrombidium</taxon>
    </lineage>
</organism>
<evidence type="ECO:0000313" key="2">
    <source>
        <dbReference type="Proteomes" id="UP000288716"/>
    </source>
</evidence>
<evidence type="ECO:0008006" key="3">
    <source>
        <dbReference type="Google" id="ProtNLM"/>
    </source>
</evidence>
<sequence length="76" mass="8981">VSKTLDSKIEELDDAERALITISFREENEKFNIWVAMLNLENEFGDEESLNAVFTRALQMNEPLKVYKHMVRIYED</sequence>
<feature type="non-terminal residue" evidence="1">
    <location>
        <position position="1"/>
    </location>
</feature>
<dbReference type="PANTHER" id="PTHR23270:SF10">
    <property type="entry name" value="PROTEIN RRP5 HOMOLOG"/>
    <property type="match status" value="1"/>
</dbReference>
<gene>
    <name evidence="1" type="ORF">B4U80_06560</name>
</gene>
<dbReference type="PANTHER" id="PTHR23270">
    <property type="entry name" value="PROGRAMMED CELL DEATH PROTEIN 11 PRE-RRNA PROCESSING PROTEIN RRP5"/>
    <property type="match status" value="1"/>
</dbReference>
<comment type="caution">
    <text evidence="1">The sequence shown here is derived from an EMBL/GenBank/DDBJ whole genome shotgun (WGS) entry which is preliminary data.</text>
</comment>
<dbReference type="OrthoDB" id="412781at2759"/>
<feature type="non-terminal residue" evidence="1">
    <location>
        <position position="76"/>
    </location>
</feature>
<reference evidence="1 2" key="1">
    <citation type="journal article" date="2018" name="Gigascience">
        <title>Genomes of trombidid mites reveal novel predicted allergens and laterally-transferred genes associated with secondary metabolism.</title>
        <authorList>
            <person name="Dong X."/>
            <person name="Chaisiri K."/>
            <person name="Xia D."/>
            <person name="Armstrong S.D."/>
            <person name="Fang Y."/>
            <person name="Donnelly M.J."/>
            <person name="Kadowaki T."/>
            <person name="McGarry J.W."/>
            <person name="Darby A.C."/>
            <person name="Makepeace B.L."/>
        </authorList>
    </citation>
    <scope>NUCLEOTIDE SEQUENCE [LARGE SCALE GENOMIC DNA]</scope>
    <source>
        <strain evidence="1">UoL-UT</strain>
    </source>
</reference>
<dbReference type="GO" id="GO:0006364">
    <property type="term" value="P:rRNA processing"/>
    <property type="evidence" value="ECO:0007669"/>
    <property type="project" value="InterPro"/>
</dbReference>
<dbReference type="GO" id="GO:0003723">
    <property type="term" value="F:RNA binding"/>
    <property type="evidence" value="ECO:0007669"/>
    <property type="project" value="TreeGrafter"/>
</dbReference>
<proteinExistence type="predicted"/>
<dbReference type="VEuPathDB" id="VectorBase:LDEU012286"/>
<protein>
    <recommendedName>
        <fullName evidence="3">BUB1 N-terminal domain-containing protein</fullName>
    </recommendedName>
</protein>
<dbReference type="EMBL" id="NCKV01023049">
    <property type="protein sequence ID" value="RWS19754.1"/>
    <property type="molecule type" value="Genomic_DNA"/>
</dbReference>
<dbReference type="AlphaFoldDB" id="A0A443RX26"/>
<dbReference type="Proteomes" id="UP000288716">
    <property type="component" value="Unassembled WGS sequence"/>
</dbReference>
<keyword evidence="2" id="KW-1185">Reference proteome</keyword>
<evidence type="ECO:0000313" key="1">
    <source>
        <dbReference type="EMBL" id="RWS19754.1"/>
    </source>
</evidence>
<dbReference type="GO" id="GO:0032040">
    <property type="term" value="C:small-subunit processome"/>
    <property type="evidence" value="ECO:0007669"/>
    <property type="project" value="TreeGrafter"/>
</dbReference>
<dbReference type="InterPro" id="IPR045209">
    <property type="entry name" value="Rrp5"/>
</dbReference>
<accession>A0A443RX26</accession>